<dbReference type="Pfam" id="PF03610">
    <property type="entry name" value="EIIA-man"/>
    <property type="match status" value="1"/>
</dbReference>
<comment type="caution">
    <text evidence="3">The sequence shown here is derived from an EMBL/GenBank/DDBJ whole genome shotgun (WGS) entry which is preliminary data.</text>
</comment>
<feature type="domain" description="PTS EIIA type-4" evidence="2">
    <location>
        <begin position="1"/>
        <end position="134"/>
    </location>
</feature>
<dbReference type="InterPro" id="IPR004701">
    <property type="entry name" value="PTS_EIIA_man-typ"/>
</dbReference>
<protein>
    <recommendedName>
        <fullName evidence="2">PTS EIIA type-4 domain-containing protein</fullName>
    </recommendedName>
</protein>
<evidence type="ECO:0000313" key="3">
    <source>
        <dbReference type="EMBL" id="MBO0453510.1"/>
    </source>
</evidence>
<accession>A0ABS3HKS7</accession>
<proteinExistence type="predicted"/>
<dbReference type="SUPFAM" id="SSF53062">
    <property type="entry name" value="PTS system fructose IIA component-like"/>
    <property type="match status" value="1"/>
</dbReference>
<dbReference type="EMBL" id="JAFLVR010000035">
    <property type="protein sequence ID" value="MBO0453510.1"/>
    <property type="molecule type" value="Genomic_DNA"/>
</dbReference>
<reference evidence="3 4" key="1">
    <citation type="submission" date="2021-03" db="EMBL/GenBank/DDBJ databases">
        <title>Enterococcal diversity collection.</title>
        <authorList>
            <person name="Gilmore M.S."/>
            <person name="Schwartzman J."/>
            <person name="Van Tyne D."/>
            <person name="Martin M."/>
            <person name="Earl A.M."/>
            <person name="Manson A.L."/>
            <person name="Straub T."/>
            <person name="Salamzade R."/>
            <person name="Saavedra J."/>
            <person name="Lebreton F."/>
            <person name="Prichula J."/>
            <person name="Schaufler K."/>
            <person name="Gaca A."/>
            <person name="Sgardioli B."/>
            <person name="Wagenaar J."/>
            <person name="Strong T."/>
        </authorList>
    </citation>
    <scope>NUCLEOTIDE SEQUENCE [LARGE SCALE GENOMIC DNA]</scope>
    <source>
        <strain evidence="3 4">MJM16</strain>
    </source>
</reference>
<dbReference type="InterPro" id="IPR051471">
    <property type="entry name" value="Bacterial_PTS_sugar_comp"/>
</dbReference>
<dbReference type="PROSITE" id="PS51096">
    <property type="entry name" value="PTS_EIIA_TYPE_4"/>
    <property type="match status" value="1"/>
</dbReference>
<evidence type="ECO:0000313" key="4">
    <source>
        <dbReference type="Proteomes" id="UP000664495"/>
    </source>
</evidence>
<sequence>MEIVLASHSNLAVGMKETAEFIMGRQEKLHVIAAYIEDEKSVVDELTELVSQFGNEAVLFLTDLKGGSVNRIISEYILEREDYYLISGMNLALVLELLMLSYEGQRSEVMAQLKEIVVNASKDLEVIDVDELSVQADEDF</sequence>
<dbReference type="PANTHER" id="PTHR33799">
    <property type="entry name" value="PTS PERMEASE-RELATED-RELATED"/>
    <property type="match status" value="1"/>
</dbReference>
<keyword evidence="1" id="KW-0808">Transferase</keyword>
<keyword evidence="4" id="KW-1185">Reference proteome</keyword>
<evidence type="ECO:0000256" key="1">
    <source>
        <dbReference type="ARBA" id="ARBA00022679"/>
    </source>
</evidence>
<name>A0ABS3HKS7_9ENTE</name>
<evidence type="ECO:0000259" key="2">
    <source>
        <dbReference type="PROSITE" id="PS51096"/>
    </source>
</evidence>
<dbReference type="Gene3D" id="3.40.50.510">
    <property type="entry name" value="Phosphotransferase system, mannose-type IIA component"/>
    <property type="match status" value="1"/>
</dbReference>
<dbReference type="PANTHER" id="PTHR33799:SF1">
    <property type="entry name" value="PTS SYSTEM MANNOSE-SPECIFIC EIIAB COMPONENT-RELATED"/>
    <property type="match status" value="1"/>
</dbReference>
<dbReference type="Proteomes" id="UP000664495">
    <property type="component" value="Unassembled WGS sequence"/>
</dbReference>
<dbReference type="RefSeq" id="WP_207109280.1">
    <property type="nucleotide sequence ID" value="NZ_JAFLVR010000035.1"/>
</dbReference>
<dbReference type="InterPro" id="IPR036662">
    <property type="entry name" value="PTS_EIIA_man-typ_sf"/>
</dbReference>
<gene>
    <name evidence="3" type="ORF">JZO85_14690</name>
</gene>
<organism evidence="3 4">
    <name type="scientific">Candidatus Enterococcus murrayae</name>
    <dbReference type="NCBI Taxonomy" id="2815321"/>
    <lineage>
        <taxon>Bacteria</taxon>
        <taxon>Bacillati</taxon>
        <taxon>Bacillota</taxon>
        <taxon>Bacilli</taxon>
        <taxon>Lactobacillales</taxon>
        <taxon>Enterococcaceae</taxon>
        <taxon>Enterococcus</taxon>
    </lineage>
</organism>